<feature type="transmembrane region" description="Helical" evidence="4">
    <location>
        <begin position="144"/>
        <end position="162"/>
    </location>
</feature>
<dbReference type="RefSeq" id="WP_007144085.1">
    <property type="nucleotide sequence ID" value="NZ_AFIG01000001.1"/>
</dbReference>
<dbReference type="eggNOG" id="COG0671">
    <property type="taxonomic scope" value="Bacteria"/>
</dbReference>
<dbReference type="AlphaFoldDB" id="F5SY25"/>
<accession>F5SY25</accession>
<name>F5SY25_9GAMM</name>
<dbReference type="InterPro" id="IPR036938">
    <property type="entry name" value="PAP2/HPO_sf"/>
</dbReference>
<dbReference type="Pfam" id="PF01569">
    <property type="entry name" value="PAP2"/>
    <property type="match status" value="1"/>
</dbReference>
<evidence type="ECO:0000259" key="5">
    <source>
        <dbReference type="SMART" id="SM00014"/>
    </source>
</evidence>
<feature type="transmembrane region" description="Helical" evidence="4">
    <location>
        <begin position="174"/>
        <end position="195"/>
    </location>
</feature>
<keyword evidence="4" id="KW-1133">Transmembrane helix</keyword>
<dbReference type="EMBL" id="AFIG01000001">
    <property type="protein sequence ID" value="EGL54199.1"/>
    <property type="molecule type" value="Genomic_DNA"/>
</dbReference>
<evidence type="ECO:0000256" key="2">
    <source>
        <dbReference type="ARBA" id="ARBA00032707"/>
    </source>
</evidence>
<dbReference type="EC" id="3.6.1.27" evidence="1"/>
<feature type="transmembrane region" description="Helical" evidence="4">
    <location>
        <begin position="74"/>
        <end position="97"/>
    </location>
</feature>
<keyword evidence="4" id="KW-0812">Transmembrane</keyword>
<dbReference type="PANTHER" id="PTHR14969:SF13">
    <property type="entry name" value="AT30094P"/>
    <property type="match status" value="1"/>
</dbReference>
<feature type="transmembrane region" description="Helical" evidence="4">
    <location>
        <begin position="12"/>
        <end position="30"/>
    </location>
</feature>
<evidence type="ECO:0000313" key="7">
    <source>
        <dbReference type="Proteomes" id="UP000003544"/>
    </source>
</evidence>
<sequence length="237" mass="26410">MQKILTWLGRREIAFWIVLLMISGSMWLFMEVADEVTEGETLAMDEKILLSLRNPDNPEDLLGPPWLEQVGKDITALGGNTVLTLLSVWVMIFLLLIHKRKLALVVLLATGGALLASFMLKSGFDRARPDLVTHATLVYTSSFPSGHSMLSASTYLTLGALLAQFQTSWRVKLLIICTSVLLTLLVGISRVYLGVHWPTDVVAGWTVGSAWALMCWYLSRQFVHEKIDSEPVSHQID</sequence>
<dbReference type="Proteomes" id="UP000003544">
    <property type="component" value="Unassembled WGS sequence"/>
</dbReference>
<keyword evidence="7" id="KW-1185">Reference proteome</keyword>
<keyword evidence="4" id="KW-0472">Membrane</keyword>
<dbReference type="Gene3D" id="1.20.144.10">
    <property type="entry name" value="Phosphatidic acid phosphatase type 2/haloperoxidase"/>
    <property type="match status" value="1"/>
</dbReference>
<comment type="catalytic activity">
    <reaction evidence="3">
        <text>di-trans,octa-cis-undecaprenyl diphosphate + H2O = di-trans,octa-cis-undecaprenyl phosphate + phosphate + H(+)</text>
        <dbReference type="Rhea" id="RHEA:28094"/>
        <dbReference type="ChEBI" id="CHEBI:15377"/>
        <dbReference type="ChEBI" id="CHEBI:15378"/>
        <dbReference type="ChEBI" id="CHEBI:43474"/>
        <dbReference type="ChEBI" id="CHEBI:58405"/>
        <dbReference type="ChEBI" id="CHEBI:60392"/>
        <dbReference type="EC" id="3.6.1.27"/>
    </reaction>
</comment>
<evidence type="ECO:0000256" key="4">
    <source>
        <dbReference type="SAM" id="Phobius"/>
    </source>
</evidence>
<dbReference type="OrthoDB" id="9780918at2"/>
<dbReference type="SMART" id="SM00014">
    <property type="entry name" value="acidPPc"/>
    <property type="match status" value="1"/>
</dbReference>
<feature type="domain" description="Phosphatidic acid phosphatase type 2/haloperoxidase" evidence="5">
    <location>
        <begin position="103"/>
        <end position="216"/>
    </location>
</feature>
<gene>
    <name evidence="6" type="ORF">MAMP_00570</name>
</gene>
<dbReference type="CDD" id="cd03392">
    <property type="entry name" value="PAP2_like_2"/>
    <property type="match status" value="1"/>
</dbReference>
<dbReference type="STRING" id="1026882.MAMP_00570"/>
<evidence type="ECO:0000256" key="1">
    <source>
        <dbReference type="ARBA" id="ARBA00012374"/>
    </source>
</evidence>
<dbReference type="InterPro" id="IPR000326">
    <property type="entry name" value="PAP2/HPO"/>
</dbReference>
<proteinExistence type="predicted"/>
<evidence type="ECO:0000313" key="6">
    <source>
        <dbReference type="EMBL" id="EGL54199.1"/>
    </source>
</evidence>
<dbReference type="SUPFAM" id="SSF48317">
    <property type="entry name" value="Acid phosphatase/Vanadium-dependent haloperoxidase"/>
    <property type="match status" value="1"/>
</dbReference>
<organism evidence="6 7">
    <name type="scientific">Methylophaga aminisulfidivorans MP</name>
    <dbReference type="NCBI Taxonomy" id="1026882"/>
    <lineage>
        <taxon>Bacteria</taxon>
        <taxon>Pseudomonadati</taxon>
        <taxon>Pseudomonadota</taxon>
        <taxon>Gammaproteobacteria</taxon>
        <taxon>Thiotrichales</taxon>
        <taxon>Piscirickettsiaceae</taxon>
        <taxon>Methylophaga</taxon>
    </lineage>
</organism>
<feature type="transmembrane region" description="Helical" evidence="4">
    <location>
        <begin position="104"/>
        <end position="124"/>
    </location>
</feature>
<protein>
    <recommendedName>
        <fullName evidence="1">undecaprenyl-diphosphate phosphatase</fullName>
        <ecNumber evidence="1">3.6.1.27</ecNumber>
    </recommendedName>
    <alternativeName>
        <fullName evidence="2">Undecaprenyl pyrophosphate phosphatase</fullName>
    </alternativeName>
</protein>
<comment type="caution">
    <text evidence="6">The sequence shown here is derived from an EMBL/GenBank/DDBJ whole genome shotgun (WGS) entry which is preliminary data.</text>
</comment>
<feature type="transmembrane region" description="Helical" evidence="4">
    <location>
        <begin position="201"/>
        <end position="219"/>
    </location>
</feature>
<dbReference type="GO" id="GO:0050380">
    <property type="term" value="F:undecaprenyl-diphosphatase activity"/>
    <property type="evidence" value="ECO:0007669"/>
    <property type="project" value="UniProtKB-EC"/>
</dbReference>
<reference evidence="6 7" key="1">
    <citation type="journal article" date="2011" name="J. Bacteriol.">
        <title>Draft genome sequence of Methylophaga aminisulfidivorans MP T.</title>
        <authorList>
            <person name="Han G.H."/>
            <person name="Kim W."/>
            <person name="Chun J."/>
            <person name="Kim S.W."/>
        </authorList>
    </citation>
    <scope>NUCLEOTIDE SEQUENCE [LARGE SCALE GENOMIC DNA]</scope>
    <source>
        <strain evidence="7">MP(T)</strain>
    </source>
</reference>
<dbReference type="PANTHER" id="PTHR14969">
    <property type="entry name" value="SPHINGOSINE-1-PHOSPHATE PHOSPHOHYDROLASE"/>
    <property type="match status" value="1"/>
</dbReference>
<evidence type="ECO:0000256" key="3">
    <source>
        <dbReference type="ARBA" id="ARBA00047594"/>
    </source>
</evidence>